<dbReference type="AlphaFoldDB" id="A0A061A3X2"/>
<dbReference type="Proteomes" id="UP000756710">
    <property type="component" value="Unassembled WGS sequence"/>
</dbReference>
<dbReference type="InterPro" id="IPR036388">
    <property type="entry name" value="WH-like_DNA-bd_sf"/>
</dbReference>
<keyword evidence="2 6" id="KW-0238">DNA-binding</keyword>
<evidence type="ECO:0000313" key="6">
    <source>
        <dbReference type="EMBL" id="MBP2064957.1"/>
    </source>
</evidence>
<evidence type="ECO:0000313" key="5">
    <source>
        <dbReference type="EMBL" id="CDR10099.1"/>
    </source>
</evidence>
<dbReference type="Gene3D" id="1.10.10.10">
    <property type="entry name" value="Winged helix-like DNA-binding domain superfamily/Winged helix DNA-binding domain"/>
    <property type="match status" value="1"/>
</dbReference>
<dbReference type="Gene3D" id="1.20.120.530">
    <property type="entry name" value="GntR ligand-binding domain-like"/>
    <property type="match status" value="1"/>
</dbReference>
<name>A0A061A3X2_9ACTN</name>
<gene>
    <name evidence="6" type="ORF">J2Z30_005983</name>
    <name evidence="5" type="ORF">SIRAN6682</name>
</gene>
<dbReference type="SUPFAM" id="SSF46785">
    <property type="entry name" value="Winged helix' DNA-binding domain"/>
    <property type="match status" value="1"/>
</dbReference>
<dbReference type="PANTHER" id="PTHR43537:SF24">
    <property type="entry name" value="GLUCONATE OPERON TRANSCRIPTIONAL REPRESSOR"/>
    <property type="match status" value="1"/>
</dbReference>
<dbReference type="SMART" id="SM00895">
    <property type="entry name" value="FCD"/>
    <property type="match status" value="1"/>
</dbReference>
<dbReference type="EMBL" id="JAGGLR010000017">
    <property type="protein sequence ID" value="MBP2064957.1"/>
    <property type="molecule type" value="Genomic_DNA"/>
</dbReference>
<dbReference type="GeneID" id="32467391"/>
<dbReference type="InterPro" id="IPR008920">
    <property type="entry name" value="TF_FadR/GntR_C"/>
</dbReference>
<dbReference type="SUPFAM" id="SSF48008">
    <property type="entry name" value="GntR ligand-binding domain-like"/>
    <property type="match status" value="1"/>
</dbReference>
<dbReference type="SMART" id="SM00345">
    <property type="entry name" value="HTH_GNTR"/>
    <property type="match status" value="1"/>
</dbReference>
<dbReference type="Pfam" id="PF07729">
    <property type="entry name" value="FCD"/>
    <property type="match status" value="1"/>
</dbReference>
<dbReference type="CDD" id="cd07377">
    <property type="entry name" value="WHTH_GntR"/>
    <property type="match status" value="1"/>
</dbReference>
<dbReference type="InterPro" id="IPR011711">
    <property type="entry name" value="GntR_C"/>
</dbReference>
<dbReference type="InterPro" id="IPR000524">
    <property type="entry name" value="Tscrpt_reg_HTH_GntR"/>
</dbReference>
<feature type="domain" description="HTH gntR-type" evidence="4">
    <location>
        <begin position="11"/>
        <end position="79"/>
    </location>
</feature>
<dbReference type="HOGENOM" id="CLU_017584_9_5_11"/>
<reference evidence="5" key="1">
    <citation type="submission" date="2014-05" db="EMBL/GenBank/DDBJ databases">
        <authorList>
            <person name="Horn Fabian"/>
        </authorList>
    </citation>
    <scope>NUCLEOTIDE SEQUENCE</scope>
</reference>
<accession>A0A061A3X2</accession>
<dbReference type="Pfam" id="PF00392">
    <property type="entry name" value="GntR"/>
    <property type="match status" value="1"/>
</dbReference>
<dbReference type="PANTHER" id="PTHR43537">
    <property type="entry name" value="TRANSCRIPTIONAL REGULATOR, GNTR FAMILY"/>
    <property type="match status" value="1"/>
</dbReference>
<dbReference type="PRINTS" id="PR00035">
    <property type="entry name" value="HTHGNTR"/>
</dbReference>
<evidence type="ECO:0000259" key="4">
    <source>
        <dbReference type="PROSITE" id="PS50949"/>
    </source>
</evidence>
<proteinExistence type="predicted"/>
<organism evidence="5">
    <name type="scientific">Streptomyces iranensis</name>
    <dbReference type="NCBI Taxonomy" id="576784"/>
    <lineage>
        <taxon>Bacteria</taxon>
        <taxon>Bacillati</taxon>
        <taxon>Actinomycetota</taxon>
        <taxon>Actinomycetes</taxon>
        <taxon>Kitasatosporales</taxon>
        <taxon>Streptomycetaceae</taxon>
        <taxon>Streptomyces</taxon>
        <taxon>Streptomyces violaceusniger group</taxon>
    </lineage>
</organism>
<dbReference type="PROSITE" id="PS50949">
    <property type="entry name" value="HTH_GNTR"/>
    <property type="match status" value="1"/>
</dbReference>
<evidence type="ECO:0000256" key="1">
    <source>
        <dbReference type="ARBA" id="ARBA00023015"/>
    </source>
</evidence>
<keyword evidence="3" id="KW-0804">Transcription</keyword>
<dbReference type="EMBL" id="LK022848">
    <property type="protein sequence ID" value="CDR10099.1"/>
    <property type="molecule type" value="Genomic_DNA"/>
</dbReference>
<evidence type="ECO:0000313" key="7">
    <source>
        <dbReference type="Proteomes" id="UP000756710"/>
    </source>
</evidence>
<evidence type="ECO:0000256" key="3">
    <source>
        <dbReference type="ARBA" id="ARBA00023163"/>
    </source>
</evidence>
<evidence type="ECO:0000256" key="2">
    <source>
        <dbReference type="ARBA" id="ARBA00023125"/>
    </source>
</evidence>
<reference evidence="6 7" key="2">
    <citation type="submission" date="2021-03" db="EMBL/GenBank/DDBJ databases">
        <title>Genomic Encyclopedia of Type Strains, Phase IV (KMG-IV): sequencing the most valuable type-strain genomes for metagenomic binning, comparative biology and taxonomic classification.</title>
        <authorList>
            <person name="Goeker M."/>
        </authorList>
    </citation>
    <scope>NUCLEOTIDE SEQUENCE [LARGE SCALE GENOMIC DNA]</scope>
    <source>
        <strain evidence="6 7">DSM 41954</strain>
    </source>
</reference>
<dbReference type="GO" id="GO:0003700">
    <property type="term" value="F:DNA-binding transcription factor activity"/>
    <property type="evidence" value="ECO:0007669"/>
    <property type="project" value="InterPro"/>
</dbReference>
<dbReference type="RefSeq" id="WP_044575805.1">
    <property type="nucleotide sequence ID" value="NZ_BAABDR010000007.1"/>
</dbReference>
<keyword evidence="7" id="KW-1185">Reference proteome</keyword>
<dbReference type="InterPro" id="IPR036390">
    <property type="entry name" value="WH_DNA-bd_sf"/>
</dbReference>
<protein>
    <submittedName>
        <fullName evidence="6">DNA-binding FadR family transcriptional regulator</fullName>
    </submittedName>
    <submittedName>
        <fullName evidence="5">GntR domain protein</fullName>
    </submittedName>
</protein>
<dbReference type="GO" id="GO:0003677">
    <property type="term" value="F:DNA binding"/>
    <property type="evidence" value="ECO:0007669"/>
    <property type="project" value="UniProtKB-KW"/>
</dbReference>
<sequence length="231" mass="24766">MTEDAGFAGPADVSGQVRALIENGLRGGELAPGSRLPTERALAADLGTSRAAIRQALGALEREGVITRYVGRGTFVAPPSTARSDEPGSALQTSPAEIMATRLLIEPEIAFLAAQQATPADLAQIQRGLSRGSAAGTHEEFESWDSVLHREIAQAAHNGLLLRMFDTMNAARDLPVWGNIKRRSASPERRARYEAAHAQIVDALSDRDAEAARQHMRAHLLDVRANLLGHV</sequence>
<keyword evidence="1" id="KW-0805">Transcription regulation</keyword>